<gene>
    <name evidence="2" type="ordered locus">MHLP_00895</name>
</gene>
<dbReference type="EMBL" id="CP003731">
    <property type="protein sequence ID" value="AFO51759.1"/>
    <property type="molecule type" value="Genomic_DNA"/>
</dbReference>
<evidence type="ECO:0000313" key="2">
    <source>
        <dbReference type="EMBL" id="AFO51759.1"/>
    </source>
</evidence>
<organism evidence="2 3">
    <name type="scientific">Mycoplasma haematolamae (strain Purdue)</name>
    <dbReference type="NCBI Taxonomy" id="1212765"/>
    <lineage>
        <taxon>Bacteria</taxon>
        <taxon>Bacillati</taxon>
        <taxon>Mycoplasmatota</taxon>
        <taxon>Mollicutes</taxon>
        <taxon>Mycoplasmataceae</taxon>
        <taxon>Mycoplasma</taxon>
    </lineage>
</organism>
<dbReference type="KEGG" id="mhl:MHLP_00895"/>
<evidence type="ECO:0000256" key="1">
    <source>
        <dbReference type="SAM" id="MobiDB-lite"/>
    </source>
</evidence>
<feature type="compositionally biased region" description="Basic and acidic residues" evidence="1">
    <location>
        <begin position="110"/>
        <end position="128"/>
    </location>
</feature>
<dbReference type="HOGENOM" id="CLU_117600_0_0_14"/>
<reference evidence="2 3" key="1">
    <citation type="journal article" date="2012" name="J. Bacteriol.">
        <title>Genome Sequence of "Candidatus Mycoplasma haemolamae" Strain Purdue, a Red Blood Cell Pathogen of Alpacas (Vicugna pacos) and Llamas (Lama glama).</title>
        <authorList>
            <person name="Guimaraes A.M."/>
            <person name="Toth B."/>
            <person name="Santos A.P."/>
            <person name="do Nascimento N.C."/>
            <person name="Kritchevsky J.E."/>
            <person name="Messick J.B."/>
        </authorList>
    </citation>
    <scope>NUCLEOTIDE SEQUENCE [LARGE SCALE GENOMIC DNA]</scope>
    <source>
        <strain evidence="2 3">Purdue</strain>
    </source>
</reference>
<feature type="region of interest" description="Disordered" evidence="1">
    <location>
        <begin position="108"/>
        <end position="143"/>
    </location>
</feature>
<protein>
    <submittedName>
        <fullName evidence="2">Uncharacterized protein</fullName>
    </submittedName>
</protein>
<dbReference type="AlphaFoldDB" id="I7CIQ9"/>
<sequence length="185" mass="19926">MILKTIAWKVVVPTVLAGGTVGGGGYVAYTNLIAGTAHSEGNRDLDSSSRQQVQEIEKGSFKLSLAGTEPKVAVLKCKSPDLTDSSKHYTIQLVKESSNKAEVKCFVSEKPQEESSLKPKPSEQKGEEDVGDSDPISNLQCDSYQDSTKGAVNIFQCRVSGSHSLEMTLNEGESKVLFEIKTQGQ</sequence>
<dbReference type="STRING" id="1212765.MHLP_00895"/>
<name>I7CIQ9_MYCHA</name>
<proteinExistence type="predicted"/>
<keyword evidence="3" id="KW-1185">Reference proteome</keyword>
<evidence type="ECO:0000313" key="3">
    <source>
        <dbReference type="Proteomes" id="UP000006502"/>
    </source>
</evidence>
<dbReference type="Proteomes" id="UP000006502">
    <property type="component" value="Chromosome"/>
</dbReference>
<reference evidence="3" key="2">
    <citation type="submission" date="2012-07" db="EMBL/GenBank/DDBJ databases">
        <title>Complete genome sequence of 'Candidatus Mycoplasma haemolamae'.</title>
        <authorList>
            <person name="Guimaraes A.M.S."/>
            <person name="Toth B."/>
            <person name="Santos A.P."/>
            <person name="Nascimento N.C."/>
            <person name="Sojka J.E."/>
            <person name="Messick J.B."/>
        </authorList>
    </citation>
    <scope>NUCLEOTIDE SEQUENCE [LARGE SCALE GENOMIC DNA]</scope>
    <source>
        <strain evidence="3">Purdue</strain>
    </source>
</reference>
<accession>I7CIQ9</accession>
<dbReference type="PATRIC" id="fig|1212765.3.peg.204"/>